<dbReference type="CDD" id="cd00466">
    <property type="entry name" value="DHQase_II"/>
    <property type="match status" value="1"/>
</dbReference>
<organism evidence="13 14">
    <name type="scientific">Desulfobacter hydrogenophilus</name>
    <dbReference type="NCBI Taxonomy" id="2291"/>
    <lineage>
        <taxon>Bacteria</taxon>
        <taxon>Pseudomonadati</taxon>
        <taxon>Thermodesulfobacteriota</taxon>
        <taxon>Desulfobacteria</taxon>
        <taxon>Desulfobacterales</taxon>
        <taxon>Desulfobacteraceae</taxon>
        <taxon>Desulfobacter</taxon>
    </lineage>
</organism>
<dbReference type="GO" id="GO:0009423">
    <property type="term" value="P:chorismate biosynthetic process"/>
    <property type="evidence" value="ECO:0007669"/>
    <property type="project" value="UniProtKB-UniRule"/>
</dbReference>
<name>A0A328FFP0_9BACT</name>
<evidence type="ECO:0000256" key="5">
    <source>
        <dbReference type="ARBA" id="ARBA00011193"/>
    </source>
</evidence>
<evidence type="ECO:0000313" key="14">
    <source>
        <dbReference type="Proteomes" id="UP000248798"/>
    </source>
</evidence>
<dbReference type="NCBIfam" id="NF003807">
    <property type="entry name" value="PRK05395.1-4"/>
    <property type="match status" value="1"/>
</dbReference>
<dbReference type="SUPFAM" id="SSF52304">
    <property type="entry name" value="Type II 3-dehydroquinate dehydratase"/>
    <property type="match status" value="1"/>
</dbReference>
<dbReference type="GO" id="GO:0009073">
    <property type="term" value="P:aromatic amino acid family biosynthetic process"/>
    <property type="evidence" value="ECO:0007669"/>
    <property type="project" value="UniProtKB-KW"/>
</dbReference>
<evidence type="ECO:0000256" key="10">
    <source>
        <dbReference type="PIRSR" id="PIRSR001399-2"/>
    </source>
</evidence>
<dbReference type="HAMAP" id="MF_00169">
    <property type="entry name" value="AroQ"/>
    <property type="match status" value="1"/>
</dbReference>
<sequence>MNTQEQITPGIIHVINGPNLNMLGKREPEIYGALTLDQINEELKNRADALGLSLDFFQSNHEGEILDYIHVAFEQGPAGVIINPGALTHTSVALRDAISMLSCPIVEVHLSNIHKRETFRHTSMIAGIATGQLTGFGHYGYYMALDFLHSLAG</sequence>
<comment type="pathway">
    <text evidence="3 8">Metabolic intermediate biosynthesis; chorismate biosynthesis; chorismate from D-erythrose 4-phosphate and phosphoenolpyruvate: step 3/7.</text>
</comment>
<evidence type="ECO:0000256" key="6">
    <source>
        <dbReference type="ARBA" id="ARBA00012060"/>
    </source>
</evidence>
<reference evidence="13 14" key="1">
    <citation type="submission" date="2018-06" db="EMBL/GenBank/DDBJ databases">
        <title>Complete Genome Sequence of Desulfobacter hydrogenophilus (DSM3380).</title>
        <authorList>
            <person name="Marietou A."/>
            <person name="Schreiber L."/>
            <person name="Marshall I."/>
            <person name="Jorgensen B."/>
        </authorList>
    </citation>
    <scope>NUCLEOTIDE SEQUENCE [LARGE SCALE GENOMIC DNA]</scope>
    <source>
        <strain evidence="13 14">DSM 3380</strain>
    </source>
</reference>
<evidence type="ECO:0000256" key="1">
    <source>
        <dbReference type="ARBA" id="ARBA00001864"/>
    </source>
</evidence>
<comment type="function">
    <text evidence="2 8">Catalyzes a trans-dehydration via an enolate intermediate.</text>
</comment>
<evidence type="ECO:0000256" key="3">
    <source>
        <dbReference type="ARBA" id="ARBA00004902"/>
    </source>
</evidence>
<keyword evidence="8" id="KW-0028">Amino-acid biosynthesis</keyword>
<dbReference type="AlphaFoldDB" id="A0A328FFP0"/>
<dbReference type="NCBIfam" id="NF003805">
    <property type="entry name" value="PRK05395.1-2"/>
    <property type="match status" value="1"/>
</dbReference>
<evidence type="ECO:0000256" key="9">
    <source>
        <dbReference type="PIRSR" id="PIRSR001399-1"/>
    </source>
</evidence>
<dbReference type="EMBL" id="QLNI01000021">
    <property type="protein sequence ID" value="RAM01847.1"/>
    <property type="molecule type" value="Genomic_DNA"/>
</dbReference>
<dbReference type="NCBIfam" id="TIGR01088">
    <property type="entry name" value="aroQ"/>
    <property type="match status" value="1"/>
</dbReference>
<evidence type="ECO:0000256" key="11">
    <source>
        <dbReference type="PIRSR" id="PIRSR001399-3"/>
    </source>
</evidence>
<comment type="similarity">
    <text evidence="4 8">Belongs to the type-II 3-dehydroquinase family.</text>
</comment>
<evidence type="ECO:0000256" key="8">
    <source>
        <dbReference type="HAMAP-Rule" id="MF_00169"/>
    </source>
</evidence>
<dbReference type="GO" id="GO:0008652">
    <property type="term" value="P:amino acid biosynthetic process"/>
    <property type="evidence" value="ECO:0007669"/>
    <property type="project" value="UniProtKB-KW"/>
</dbReference>
<accession>A0A328FFP0</accession>
<evidence type="ECO:0000256" key="7">
    <source>
        <dbReference type="ARBA" id="ARBA00023239"/>
    </source>
</evidence>
<dbReference type="EC" id="4.2.1.10" evidence="6 8"/>
<evidence type="ECO:0000313" key="15">
    <source>
        <dbReference type="Proteomes" id="UP000293902"/>
    </source>
</evidence>
<dbReference type="NCBIfam" id="NF003806">
    <property type="entry name" value="PRK05395.1-3"/>
    <property type="match status" value="1"/>
</dbReference>
<gene>
    <name evidence="8 13" type="primary">aroQ</name>
    <name evidence="13" type="ORF">DO021_11275</name>
    <name evidence="12" type="ORF">EYB58_12455</name>
</gene>
<evidence type="ECO:0000256" key="4">
    <source>
        <dbReference type="ARBA" id="ARBA00011037"/>
    </source>
</evidence>
<feature type="site" description="Transition state stabilizer" evidence="8 11">
    <location>
        <position position="26"/>
    </location>
</feature>
<dbReference type="GO" id="GO:0003855">
    <property type="term" value="F:3-dehydroquinate dehydratase activity"/>
    <property type="evidence" value="ECO:0007669"/>
    <property type="project" value="UniProtKB-UniRule"/>
</dbReference>
<reference evidence="12 15" key="2">
    <citation type="submission" date="2019-02" db="EMBL/GenBank/DDBJ databases">
        <title>Complete genome sequence of Desulfobacter hydrogenophilus AcRS1.</title>
        <authorList>
            <person name="Marietou A."/>
            <person name="Lund M.B."/>
            <person name="Marshall I.P.G."/>
            <person name="Schreiber L."/>
            <person name="Jorgensen B."/>
        </authorList>
    </citation>
    <scope>NUCLEOTIDE SEQUENCE [LARGE SCALE GENOMIC DNA]</scope>
    <source>
        <strain evidence="12 15">AcRS1</strain>
    </source>
</reference>
<dbReference type="GO" id="GO:0019631">
    <property type="term" value="P:quinate catabolic process"/>
    <property type="evidence" value="ECO:0007669"/>
    <property type="project" value="TreeGrafter"/>
</dbReference>
<evidence type="ECO:0000313" key="13">
    <source>
        <dbReference type="EMBL" id="RAM01847.1"/>
    </source>
</evidence>
<dbReference type="RefSeq" id="WP_111956699.1">
    <property type="nucleotide sequence ID" value="NZ_CP036313.1"/>
</dbReference>
<dbReference type="EMBL" id="CP036313">
    <property type="protein sequence ID" value="QBH13662.1"/>
    <property type="molecule type" value="Genomic_DNA"/>
</dbReference>
<dbReference type="Proteomes" id="UP000248798">
    <property type="component" value="Unassembled WGS sequence"/>
</dbReference>
<proteinExistence type="inferred from homology"/>
<protein>
    <recommendedName>
        <fullName evidence="6 8">3-dehydroquinate dehydratase</fullName>
        <shortName evidence="8">3-dehydroquinase</shortName>
        <ecNumber evidence="6 8">4.2.1.10</ecNumber>
    </recommendedName>
    <alternativeName>
        <fullName evidence="8">Type II DHQase</fullName>
    </alternativeName>
</protein>
<feature type="binding site" evidence="8 10">
    <location>
        <position position="89"/>
    </location>
    <ligand>
        <name>substrate</name>
    </ligand>
</feature>
<feature type="binding site" evidence="8 10">
    <location>
        <position position="83"/>
    </location>
    <ligand>
        <name>substrate</name>
    </ligand>
</feature>
<feature type="active site" description="Proton acceptor" evidence="8 9">
    <location>
        <position position="31"/>
    </location>
</feature>
<feature type="active site" description="Proton donor" evidence="8 9">
    <location>
        <position position="109"/>
    </location>
</feature>
<dbReference type="PANTHER" id="PTHR21272">
    <property type="entry name" value="CATABOLIC 3-DEHYDROQUINASE"/>
    <property type="match status" value="1"/>
</dbReference>
<evidence type="ECO:0000313" key="12">
    <source>
        <dbReference type="EMBL" id="QBH13662.1"/>
    </source>
</evidence>
<comment type="subunit">
    <text evidence="5 8">Homododecamer.</text>
</comment>
<dbReference type="Pfam" id="PF01220">
    <property type="entry name" value="DHquinase_II"/>
    <property type="match status" value="1"/>
</dbReference>
<dbReference type="OrthoDB" id="9790793at2"/>
<feature type="binding site" evidence="8 10">
    <location>
        <position position="120"/>
    </location>
    <ligand>
        <name>substrate</name>
    </ligand>
</feature>
<dbReference type="InterPro" id="IPR036441">
    <property type="entry name" value="DHquinase_II_sf"/>
</dbReference>
<dbReference type="PIRSF" id="PIRSF001399">
    <property type="entry name" value="DHquinase_II"/>
    <property type="match status" value="1"/>
</dbReference>
<keyword evidence="8" id="KW-0057">Aromatic amino acid biosynthesis</keyword>
<evidence type="ECO:0000256" key="2">
    <source>
        <dbReference type="ARBA" id="ARBA00003924"/>
    </source>
</evidence>
<dbReference type="PANTHER" id="PTHR21272:SF3">
    <property type="entry name" value="CATABOLIC 3-DEHYDROQUINASE"/>
    <property type="match status" value="1"/>
</dbReference>
<keyword evidence="7 8" id="KW-0456">Lyase</keyword>
<keyword evidence="15" id="KW-1185">Reference proteome</keyword>
<dbReference type="Gene3D" id="3.40.50.9100">
    <property type="entry name" value="Dehydroquinase, class II"/>
    <property type="match status" value="1"/>
</dbReference>
<dbReference type="InterPro" id="IPR001874">
    <property type="entry name" value="DHquinase_II"/>
</dbReference>
<comment type="catalytic activity">
    <reaction evidence="1 8">
        <text>3-dehydroquinate = 3-dehydroshikimate + H2O</text>
        <dbReference type="Rhea" id="RHEA:21096"/>
        <dbReference type="ChEBI" id="CHEBI:15377"/>
        <dbReference type="ChEBI" id="CHEBI:16630"/>
        <dbReference type="ChEBI" id="CHEBI:32364"/>
        <dbReference type="EC" id="4.2.1.10"/>
    </reaction>
</comment>
<dbReference type="Proteomes" id="UP000293902">
    <property type="component" value="Chromosome"/>
</dbReference>
<dbReference type="PROSITE" id="PS01029">
    <property type="entry name" value="DEHYDROQUINASE_II"/>
    <property type="match status" value="1"/>
</dbReference>
<feature type="binding site" evidence="8 10">
    <location>
        <begin position="110"/>
        <end position="111"/>
    </location>
    <ligand>
        <name>substrate</name>
    </ligand>
</feature>
<dbReference type="UniPathway" id="UPA00053">
    <property type="reaction ID" value="UER00086"/>
</dbReference>
<dbReference type="InterPro" id="IPR018509">
    <property type="entry name" value="DHquinase_II_CS"/>
</dbReference>
<feature type="binding site" evidence="8 10">
    <location>
        <position position="96"/>
    </location>
    <ligand>
        <name>substrate</name>
    </ligand>
</feature>